<organism evidence="2 3">
    <name type="scientific">Corallincola holothuriorum</name>
    <dbReference type="NCBI Taxonomy" id="2282215"/>
    <lineage>
        <taxon>Bacteria</taxon>
        <taxon>Pseudomonadati</taxon>
        <taxon>Pseudomonadota</taxon>
        <taxon>Gammaproteobacteria</taxon>
        <taxon>Alteromonadales</taxon>
        <taxon>Psychromonadaceae</taxon>
        <taxon>Corallincola</taxon>
    </lineage>
</organism>
<gene>
    <name evidence="2" type="ORF">DU002_02575</name>
</gene>
<dbReference type="Gene3D" id="3.30.70.270">
    <property type="match status" value="1"/>
</dbReference>
<proteinExistence type="predicted"/>
<keyword evidence="3" id="KW-1185">Reference proteome</keyword>
<dbReference type="Proteomes" id="UP000252558">
    <property type="component" value="Unassembled WGS sequence"/>
</dbReference>
<comment type="caution">
    <text evidence="2">The sequence shown here is derived from an EMBL/GenBank/DDBJ whole genome shotgun (WGS) entry which is preliminary data.</text>
</comment>
<feature type="region of interest" description="Disordered" evidence="1">
    <location>
        <begin position="1"/>
        <end position="21"/>
    </location>
</feature>
<name>A0A368NQM4_9GAMM</name>
<accession>A0A368NQM4</accession>
<evidence type="ECO:0000313" key="3">
    <source>
        <dbReference type="Proteomes" id="UP000252558"/>
    </source>
</evidence>
<dbReference type="InterPro" id="IPR043128">
    <property type="entry name" value="Rev_trsase/Diguanyl_cyclase"/>
</dbReference>
<sequence>MKTGAEISSREQEDTNDSLASRADQALYFAKENSRDQVRVFSVSGEHQPSSVFINGNK</sequence>
<protein>
    <submittedName>
        <fullName evidence="2">GGDEF domain-containing protein</fullName>
    </submittedName>
</protein>
<dbReference type="AlphaFoldDB" id="A0A368NQM4"/>
<dbReference type="EMBL" id="QPID01000001">
    <property type="protein sequence ID" value="RCU52867.1"/>
    <property type="molecule type" value="Genomic_DNA"/>
</dbReference>
<evidence type="ECO:0000313" key="2">
    <source>
        <dbReference type="EMBL" id="RCU52867.1"/>
    </source>
</evidence>
<evidence type="ECO:0000256" key="1">
    <source>
        <dbReference type="SAM" id="MobiDB-lite"/>
    </source>
</evidence>
<reference evidence="2 3" key="1">
    <citation type="submission" date="2018-07" db="EMBL/GenBank/DDBJ databases">
        <title>Corallincola holothuriorum sp. nov., a new facultative anaerobe isolated from sea cucumber Apostichopus japonicus.</title>
        <authorList>
            <person name="Xia H."/>
        </authorList>
    </citation>
    <scope>NUCLEOTIDE SEQUENCE [LARGE SCALE GENOMIC DNA]</scope>
    <source>
        <strain evidence="2 3">C4</strain>
    </source>
</reference>